<protein>
    <submittedName>
        <fullName evidence="2">Uncharacterized protein</fullName>
    </submittedName>
</protein>
<feature type="signal peptide" evidence="1">
    <location>
        <begin position="1"/>
        <end position="21"/>
    </location>
</feature>
<keyword evidence="1" id="KW-0732">Signal</keyword>
<dbReference type="RefSeq" id="WP_332919440.1">
    <property type="nucleotide sequence ID" value="NZ_AP025292.1"/>
</dbReference>
<proteinExistence type="predicted"/>
<reference evidence="2 3" key="1">
    <citation type="submission" date="2021-12" db="EMBL/GenBank/DDBJ databases">
        <title>Genome sequencing of bacteria with rrn-lacking chromosome and rrn-plasmid.</title>
        <authorList>
            <person name="Anda M."/>
            <person name="Iwasaki W."/>
        </authorList>
    </citation>
    <scope>NUCLEOTIDE SEQUENCE [LARGE SCALE GENOMIC DNA]</scope>
    <source>
        <strain evidence="2 3">NBRC 101262</strain>
    </source>
</reference>
<dbReference type="EMBL" id="AP025292">
    <property type="protein sequence ID" value="BDD00403.1"/>
    <property type="molecule type" value="Genomic_DNA"/>
</dbReference>
<feature type="chain" id="PRO_5045788987" evidence="1">
    <location>
        <begin position="22"/>
        <end position="190"/>
    </location>
</feature>
<name>A0ABM7VI42_9BACT</name>
<dbReference type="Proteomes" id="UP001354989">
    <property type="component" value="Chromosome"/>
</dbReference>
<evidence type="ECO:0000313" key="3">
    <source>
        <dbReference type="Proteomes" id="UP001354989"/>
    </source>
</evidence>
<gene>
    <name evidence="2" type="ORF">PEPS_26830</name>
</gene>
<evidence type="ECO:0000256" key="1">
    <source>
        <dbReference type="SAM" id="SignalP"/>
    </source>
</evidence>
<accession>A0ABM7VI42</accession>
<evidence type="ECO:0000313" key="2">
    <source>
        <dbReference type="EMBL" id="BDD00403.1"/>
    </source>
</evidence>
<keyword evidence="3" id="KW-1185">Reference proteome</keyword>
<organism evidence="2 3">
    <name type="scientific">Persicobacter psychrovividus</name>
    <dbReference type="NCBI Taxonomy" id="387638"/>
    <lineage>
        <taxon>Bacteria</taxon>
        <taxon>Pseudomonadati</taxon>
        <taxon>Bacteroidota</taxon>
        <taxon>Cytophagia</taxon>
        <taxon>Cytophagales</taxon>
        <taxon>Persicobacteraceae</taxon>
        <taxon>Persicobacter</taxon>
    </lineage>
</organism>
<sequence>MKKHLSTVLFSCLLLCFSACAPTVIIETKTPVKSSLKSPQMVVVYDGEQSLDWVVSFEERIARALPGHLNAISMRKVLVDPHATVDEHVKSLQSKGMTTVLLVKLVKKPQDMILSNDEDGGSIRGRQHLDESTTKTMEDAVVLRAELYDLATRRLMYNCLSKTSQKHPTLATGSSFGKAIGKNLKKEGLL</sequence>